<proteinExistence type="predicted"/>
<name>A0A2P2P4W2_RHIMU</name>
<evidence type="ECO:0000313" key="1">
    <source>
        <dbReference type="EMBL" id="MBX49757.1"/>
    </source>
</evidence>
<dbReference type="AlphaFoldDB" id="A0A2P2P4W2"/>
<reference evidence="1" key="1">
    <citation type="submission" date="2018-02" db="EMBL/GenBank/DDBJ databases">
        <title>Rhizophora mucronata_Transcriptome.</title>
        <authorList>
            <person name="Meera S.P."/>
            <person name="Sreeshan A."/>
            <person name="Augustine A."/>
        </authorList>
    </citation>
    <scope>NUCLEOTIDE SEQUENCE</scope>
    <source>
        <tissue evidence="1">Leaf</tissue>
    </source>
</reference>
<accession>A0A2P2P4W2</accession>
<dbReference type="EMBL" id="GGEC01069273">
    <property type="protein sequence ID" value="MBX49757.1"/>
    <property type="molecule type" value="Transcribed_RNA"/>
</dbReference>
<sequence length="30" mass="3722">MNTYVQPRAHTTMLHVNTRNRIRNKKERKK</sequence>
<protein>
    <submittedName>
        <fullName evidence="1">Uncharacterized protein</fullName>
    </submittedName>
</protein>
<organism evidence="1">
    <name type="scientific">Rhizophora mucronata</name>
    <name type="common">Asiatic mangrove</name>
    <dbReference type="NCBI Taxonomy" id="61149"/>
    <lineage>
        <taxon>Eukaryota</taxon>
        <taxon>Viridiplantae</taxon>
        <taxon>Streptophyta</taxon>
        <taxon>Embryophyta</taxon>
        <taxon>Tracheophyta</taxon>
        <taxon>Spermatophyta</taxon>
        <taxon>Magnoliopsida</taxon>
        <taxon>eudicotyledons</taxon>
        <taxon>Gunneridae</taxon>
        <taxon>Pentapetalae</taxon>
        <taxon>rosids</taxon>
        <taxon>fabids</taxon>
        <taxon>Malpighiales</taxon>
        <taxon>Rhizophoraceae</taxon>
        <taxon>Rhizophora</taxon>
    </lineage>
</organism>